<dbReference type="PANTHER" id="PTHR30483">
    <property type="entry name" value="LEUCINE-SPECIFIC-BINDING PROTEIN"/>
    <property type="match status" value="1"/>
</dbReference>
<keyword evidence="2" id="KW-0813">Transport</keyword>
<proteinExistence type="inferred from homology"/>
<evidence type="ECO:0000256" key="3">
    <source>
        <dbReference type="ARBA" id="ARBA00022729"/>
    </source>
</evidence>
<dbReference type="Proteomes" id="UP000189935">
    <property type="component" value="Chromosome I"/>
</dbReference>
<dbReference type="AlphaFoldDB" id="A0A1M6W351"/>
<evidence type="ECO:0000313" key="6">
    <source>
        <dbReference type="EMBL" id="SHK88083.1"/>
    </source>
</evidence>
<evidence type="ECO:0000256" key="1">
    <source>
        <dbReference type="ARBA" id="ARBA00010062"/>
    </source>
</evidence>
<dbReference type="InterPro" id="IPR028081">
    <property type="entry name" value="Leu-bd"/>
</dbReference>
<accession>A0A1M6W351</accession>
<protein>
    <submittedName>
        <fullName evidence="6">Amino acid/amide ABC transporter substrate-binding protein, HAAT family</fullName>
    </submittedName>
</protein>
<comment type="similarity">
    <text evidence="1">Belongs to the leucine-binding protein family.</text>
</comment>
<dbReference type="RefSeq" id="WP_244562023.1">
    <property type="nucleotide sequence ID" value="NZ_LT670844.1"/>
</dbReference>
<evidence type="ECO:0000313" key="7">
    <source>
        <dbReference type="Proteomes" id="UP000189935"/>
    </source>
</evidence>
<gene>
    <name evidence="6" type="ORF">SAMN05444159_4433</name>
</gene>
<dbReference type="SUPFAM" id="SSF53822">
    <property type="entry name" value="Periplasmic binding protein-like I"/>
    <property type="match status" value="1"/>
</dbReference>
<dbReference type="PRINTS" id="PR00337">
    <property type="entry name" value="LEUILEVALBP"/>
</dbReference>
<organism evidence="6 7">
    <name type="scientific">Bradyrhizobium lablabi</name>
    <dbReference type="NCBI Taxonomy" id="722472"/>
    <lineage>
        <taxon>Bacteria</taxon>
        <taxon>Pseudomonadati</taxon>
        <taxon>Pseudomonadota</taxon>
        <taxon>Alphaproteobacteria</taxon>
        <taxon>Hyphomicrobiales</taxon>
        <taxon>Nitrobacteraceae</taxon>
        <taxon>Bradyrhizobium</taxon>
    </lineage>
</organism>
<evidence type="ECO:0000256" key="4">
    <source>
        <dbReference type="ARBA" id="ARBA00022970"/>
    </source>
</evidence>
<dbReference type="CDD" id="cd19989">
    <property type="entry name" value="PBP1_SBP-like"/>
    <property type="match status" value="1"/>
</dbReference>
<sequence length="431" mass="46115">MPAIKSERFVWEDSMVTSQRSWPVDRRTVLKTSAAIAAVQFSSPFIIKARGDTPVRIGLVDPLTGVYAAIAQGEVVGAKLATEEINKKGGILGRPVELLIEDSANDVGTGVQKTRKLIERDQVSFIVGDVNSGIAIAMAQVTSEKKVLHIVSGGHTDPITGANCSWNVFRVCNSTTMDANAIATTLMEKFGKKWYFLTPDYAYGHSVQAGFEKLLKAAGGTSSGALVPLGTADYSAYLIQAKAFGPQVLINVMGGGDQVSSLKQFVQFGLDKQMAVGGTLFELESIRAVPDGARVGWWTMEWWWDQPGVPHVAEFNASIKKITGAAATARNWFGYASVQTLALIANQEKTLDAPKLAHALSGFKLPPEVALQPGAPSYRAGDHELMSTVFVGEAHPPQGDPDNMFTVKNPVPGEKAAGPAEDTGCKIQWPA</sequence>
<dbReference type="PANTHER" id="PTHR30483:SF6">
    <property type="entry name" value="PERIPLASMIC BINDING PROTEIN OF ABC TRANSPORTER FOR NATURAL AMINO ACIDS"/>
    <property type="match status" value="1"/>
</dbReference>
<name>A0A1M6W351_9BRAD</name>
<evidence type="ECO:0000259" key="5">
    <source>
        <dbReference type="Pfam" id="PF13458"/>
    </source>
</evidence>
<dbReference type="InterPro" id="IPR000709">
    <property type="entry name" value="Leu_Ile_Val-bd"/>
</dbReference>
<evidence type="ECO:0000256" key="2">
    <source>
        <dbReference type="ARBA" id="ARBA00022448"/>
    </source>
</evidence>
<keyword evidence="3" id="KW-0732">Signal</keyword>
<reference evidence="6 7" key="1">
    <citation type="submission" date="2016-11" db="EMBL/GenBank/DDBJ databases">
        <authorList>
            <person name="Jaros S."/>
            <person name="Januszkiewicz K."/>
            <person name="Wedrychowicz H."/>
        </authorList>
    </citation>
    <scope>NUCLEOTIDE SEQUENCE [LARGE SCALE GENOMIC DNA]</scope>
    <source>
        <strain evidence="6 7">GAS499</strain>
    </source>
</reference>
<feature type="domain" description="Leucine-binding protein" evidence="5">
    <location>
        <begin position="54"/>
        <end position="394"/>
    </location>
</feature>
<dbReference type="Pfam" id="PF13458">
    <property type="entry name" value="Peripla_BP_6"/>
    <property type="match status" value="1"/>
</dbReference>
<dbReference type="GO" id="GO:0006865">
    <property type="term" value="P:amino acid transport"/>
    <property type="evidence" value="ECO:0007669"/>
    <property type="project" value="UniProtKB-KW"/>
</dbReference>
<dbReference type="InterPro" id="IPR028082">
    <property type="entry name" value="Peripla_BP_I"/>
</dbReference>
<dbReference type="InterPro" id="IPR051010">
    <property type="entry name" value="BCAA_transport"/>
</dbReference>
<keyword evidence="4" id="KW-0029">Amino-acid transport</keyword>
<dbReference type="Gene3D" id="3.40.50.2300">
    <property type="match status" value="2"/>
</dbReference>
<dbReference type="EMBL" id="LT670844">
    <property type="protein sequence ID" value="SHK88083.1"/>
    <property type="molecule type" value="Genomic_DNA"/>
</dbReference>